<dbReference type="EMBL" id="OC989071">
    <property type="protein sequence ID" value="CAG4645726.1"/>
    <property type="molecule type" value="Genomic_DNA"/>
</dbReference>
<dbReference type="Pfam" id="PF00789">
    <property type="entry name" value="UBX"/>
    <property type="match status" value="1"/>
</dbReference>
<dbReference type="GO" id="GO:0043130">
    <property type="term" value="F:ubiquitin binding"/>
    <property type="evidence" value="ECO:0007669"/>
    <property type="project" value="TreeGrafter"/>
</dbReference>
<proteinExistence type="predicted"/>
<dbReference type="InterPro" id="IPR029071">
    <property type="entry name" value="Ubiquitin-like_domsf"/>
</dbReference>
<reference evidence="3" key="1">
    <citation type="submission" date="2021-04" db="EMBL/GenBank/DDBJ databases">
        <authorList>
            <person name="Cornetti L."/>
        </authorList>
    </citation>
    <scope>NUCLEOTIDE SEQUENCE</scope>
</reference>
<gene>
    <name evidence="3" type="primary">EOG090X0B12</name>
</gene>
<dbReference type="Gene3D" id="3.10.20.90">
    <property type="entry name" value="Phosphatidylinositol 3-kinase Catalytic Subunit, Chain A, domain 1"/>
    <property type="match status" value="1"/>
</dbReference>
<dbReference type="AlphaFoldDB" id="A0A9N6WUS8"/>
<dbReference type="InterPro" id="IPR050730">
    <property type="entry name" value="UBX_domain-protein"/>
</dbReference>
<feature type="domain" description="UBX" evidence="2">
    <location>
        <begin position="115"/>
        <end position="193"/>
    </location>
</feature>
<dbReference type="PROSITE" id="PS50033">
    <property type="entry name" value="UBX"/>
    <property type="match status" value="1"/>
</dbReference>
<protein>
    <submittedName>
        <fullName evidence="3">EOG090X0B12</fullName>
    </submittedName>
</protein>
<dbReference type="SMART" id="SM00166">
    <property type="entry name" value="UBX"/>
    <property type="match status" value="1"/>
</dbReference>
<dbReference type="SUPFAM" id="SSF54236">
    <property type="entry name" value="Ubiquitin-like"/>
    <property type="match status" value="1"/>
</dbReference>
<evidence type="ECO:0000313" key="3">
    <source>
        <dbReference type="EMBL" id="CAG4645726.1"/>
    </source>
</evidence>
<feature type="region of interest" description="Disordered" evidence="1">
    <location>
        <begin position="58"/>
        <end position="79"/>
    </location>
</feature>
<dbReference type="PANTHER" id="PTHR23322">
    <property type="entry name" value="FAS-ASSOCIATED PROTEIN"/>
    <property type="match status" value="1"/>
</dbReference>
<dbReference type="GO" id="GO:0036503">
    <property type="term" value="P:ERAD pathway"/>
    <property type="evidence" value="ECO:0007669"/>
    <property type="project" value="TreeGrafter"/>
</dbReference>
<name>A0A9N6WUS8_9CRUS</name>
<evidence type="ECO:0000256" key="1">
    <source>
        <dbReference type="SAM" id="MobiDB-lite"/>
    </source>
</evidence>
<evidence type="ECO:0000259" key="2">
    <source>
        <dbReference type="PROSITE" id="PS50033"/>
    </source>
</evidence>
<dbReference type="InterPro" id="IPR001012">
    <property type="entry name" value="UBX_dom"/>
</dbReference>
<accession>A0A9N6WUS8</accession>
<organism evidence="3">
    <name type="scientific">Lynceus sp. MCZ IZ 141354</name>
    <dbReference type="NCBI Taxonomy" id="1930659"/>
    <lineage>
        <taxon>Eukaryota</taxon>
        <taxon>Metazoa</taxon>
        <taxon>Ecdysozoa</taxon>
        <taxon>Arthropoda</taxon>
        <taxon>Crustacea</taxon>
        <taxon>Branchiopoda</taxon>
        <taxon>Diplostraca</taxon>
        <taxon>Laevicaudata</taxon>
        <taxon>Lynceidae</taxon>
        <taxon>Lynceus</taxon>
    </lineage>
</organism>
<sequence length="198" mass="22767">MIVVGRIEGLISSTDLIGRITNIVSDNEAYLIAARADREERNFNQVLRQQQDEAYQESLLADREKEAKKREERAQKEREEQELLAIEEEEKRAKEALLQKKVQAADYVPEEPPNDHKDAVRLLIRLPSGKRLERRFLRTQHTLCDLYHFVLADPDAPCQFDIATSFPRRTLPVENSKMSLAEAGLQQSEVLLVTDLDA</sequence>
<dbReference type="GO" id="GO:0005783">
    <property type="term" value="C:endoplasmic reticulum"/>
    <property type="evidence" value="ECO:0007669"/>
    <property type="project" value="TreeGrafter"/>
</dbReference>
<feature type="compositionally biased region" description="Basic and acidic residues" evidence="1">
    <location>
        <begin position="60"/>
        <end position="79"/>
    </location>
</feature>
<dbReference type="PANTHER" id="PTHR23322:SF1">
    <property type="entry name" value="FAS-ASSOCIATED FACTOR 2"/>
    <property type="match status" value="1"/>
</dbReference>